<dbReference type="Gene3D" id="1.10.530.10">
    <property type="match status" value="1"/>
</dbReference>
<evidence type="ECO:0000256" key="1">
    <source>
        <dbReference type="SAM" id="Phobius"/>
    </source>
</evidence>
<organism evidence="3 4">
    <name type="scientific">Erwinia phage vB_EamM_Alexandra</name>
    <dbReference type="NCBI Taxonomy" id="2201424"/>
    <lineage>
        <taxon>Viruses</taxon>
        <taxon>Duplodnaviria</taxon>
        <taxon>Heunggongvirae</taxon>
        <taxon>Uroviricota</taxon>
        <taxon>Caudoviricetes</taxon>
        <taxon>Alexandravirus</taxon>
        <taxon>Alexandravirus alexandra</taxon>
    </lineage>
</organism>
<evidence type="ECO:0000259" key="2">
    <source>
        <dbReference type="Pfam" id="PF01464"/>
    </source>
</evidence>
<feature type="domain" description="Transglycosylase SLT" evidence="2">
    <location>
        <begin position="111"/>
        <end position="206"/>
    </location>
</feature>
<keyword evidence="1" id="KW-1133">Transmembrane helix</keyword>
<dbReference type="EMBL" id="MH248138">
    <property type="protein sequence ID" value="AWY08566.1"/>
    <property type="molecule type" value="Genomic_DNA"/>
</dbReference>
<dbReference type="InterPro" id="IPR008258">
    <property type="entry name" value="Transglycosylase_SLT_dom_1"/>
</dbReference>
<feature type="transmembrane region" description="Helical" evidence="1">
    <location>
        <begin position="16"/>
        <end position="34"/>
    </location>
</feature>
<dbReference type="SUPFAM" id="SSF53955">
    <property type="entry name" value="Lysozyme-like"/>
    <property type="match status" value="1"/>
</dbReference>
<protein>
    <recommendedName>
        <fullName evidence="2">Transglycosylase SLT domain-containing protein</fullName>
    </recommendedName>
</protein>
<evidence type="ECO:0000313" key="4">
    <source>
        <dbReference type="Proteomes" id="UP000251795"/>
    </source>
</evidence>
<dbReference type="Pfam" id="PF01464">
    <property type="entry name" value="SLT"/>
    <property type="match status" value="1"/>
</dbReference>
<keyword evidence="1" id="KW-0812">Transmembrane</keyword>
<evidence type="ECO:0000313" key="3">
    <source>
        <dbReference type="EMBL" id="AWY08566.1"/>
    </source>
</evidence>
<dbReference type="Proteomes" id="UP000251795">
    <property type="component" value="Segment"/>
</dbReference>
<dbReference type="InterPro" id="IPR023346">
    <property type="entry name" value="Lysozyme-like_dom_sf"/>
</dbReference>
<name>A0A2Z4QFR3_9CAUD</name>
<accession>A0A2Z4QFR3</accession>
<keyword evidence="1" id="KW-0472">Membrane</keyword>
<sequence>MITVINNRTDEVMKRLNVAVWVCVALAFAVLIALRITPAIASMSTGPDNAIDVSSAVSLDPSNRVANKYKEIEKAVAVKEERRQKRSVTKERLRQLYAHLPHPTDLGKQIDLAAEKYSVDAKLLLSICVSESHLRAKVRNKSGATGLCQIMPDMHGRSVRELMDYRVNLDQAAQIVALLNKQCKGRRACVIQSYNTGWGAYLKGVRAPQYLAKVQTEYRRKHTPSS</sequence>
<keyword evidence="4" id="KW-1185">Reference proteome</keyword>
<gene>
    <name evidence="3" type="ORF">Alexandra_313</name>
</gene>
<proteinExistence type="predicted"/>
<reference evidence="3 4" key="1">
    <citation type="submission" date="2018-04" db="EMBL/GenBank/DDBJ databases">
        <authorList>
            <person name="Go L.Y."/>
            <person name="Mitchell J.A."/>
        </authorList>
    </citation>
    <scope>NUCLEOTIDE SEQUENCE [LARGE SCALE GENOMIC DNA]</scope>
</reference>